<feature type="domain" description="HTH araC/xylS-type" evidence="4">
    <location>
        <begin position="166"/>
        <end position="265"/>
    </location>
</feature>
<dbReference type="InterPro" id="IPR009057">
    <property type="entry name" value="Homeodomain-like_sf"/>
</dbReference>
<proteinExistence type="predicted"/>
<evidence type="ECO:0000256" key="2">
    <source>
        <dbReference type="ARBA" id="ARBA00023125"/>
    </source>
</evidence>
<comment type="caution">
    <text evidence="5">The sequence shown here is derived from an EMBL/GenBank/DDBJ whole genome shotgun (WGS) entry which is preliminary data.</text>
</comment>
<accession>A0ABW1P4Y3</accession>
<organism evidence="5 6">
    <name type="scientific">Saccharothrix lopnurensis</name>
    <dbReference type="NCBI Taxonomy" id="1670621"/>
    <lineage>
        <taxon>Bacteria</taxon>
        <taxon>Bacillati</taxon>
        <taxon>Actinomycetota</taxon>
        <taxon>Actinomycetes</taxon>
        <taxon>Pseudonocardiales</taxon>
        <taxon>Pseudonocardiaceae</taxon>
        <taxon>Saccharothrix</taxon>
    </lineage>
</organism>
<protein>
    <submittedName>
        <fullName evidence="5">Helix-turn-helix domain-containing protein</fullName>
    </submittedName>
</protein>
<evidence type="ECO:0000259" key="4">
    <source>
        <dbReference type="PROSITE" id="PS01124"/>
    </source>
</evidence>
<name>A0ABW1P4Y3_9PSEU</name>
<dbReference type="Pfam" id="PF12833">
    <property type="entry name" value="HTH_18"/>
    <property type="match status" value="1"/>
</dbReference>
<keyword evidence="1" id="KW-0805">Transcription regulation</keyword>
<gene>
    <name evidence="5" type="ORF">ACFP3R_12655</name>
</gene>
<dbReference type="PROSITE" id="PS01124">
    <property type="entry name" value="HTH_ARAC_FAMILY_2"/>
    <property type="match status" value="1"/>
</dbReference>
<dbReference type="Pfam" id="PF03358">
    <property type="entry name" value="FMN_red"/>
    <property type="match status" value="1"/>
</dbReference>
<keyword evidence="2" id="KW-0238">DNA-binding</keyword>
<dbReference type="PANTHER" id="PTHR43280:SF2">
    <property type="entry name" value="HTH-TYPE TRANSCRIPTIONAL REGULATOR EXSA"/>
    <property type="match status" value="1"/>
</dbReference>
<dbReference type="InterPro" id="IPR005025">
    <property type="entry name" value="FMN_Rdtase-like_dom"/>
</dbReference>
<dbReference type="PANTHER" id="PTHR43280">
    <property type="entry name" value="ARAC-FAMILY TRANSCRIPTIONAL REGULATOR"/>
    <property type="match status" value="1"/>
</dbReference>
<dbReference type="InterPro" id="IPR018062">
    <property type="entry name" value="HTH_AraC-typ_CS"/>
</dbReference>
<dbReference type="PROSITE" id="PS00041">
    <property type="entry name" value="HTH_ARAC_FAMILY_1"/>
    <property type="match status" value="1"/>
</dbReference>
<dbReference type="EMBL" id="JBHSQO010000010">
    <property type="protein sequence ID" value="MFC6090125.1"/>
    <property type="molecule type" value="Genomic_DNA"/>
</dbReference>
<evidence type="ECO:0000313" key="5">
    <source>
        <dbReference type="EMBL" id="MFC6090125.1"/>
    </source>
</evidence>
<dbReference type="Proteomes" id="UP001596220">
    <property type="component" value="Unassembled WGS sequence"/>
</dbReference>
<reference evidence="6" key="1">
    <citation type="journal article" date="2019" name="Int. J. Syst. Evol. Microbiol.">
        <title>The Global Catalogue of Microorganisms (GCM) 10K type strain sequencing project: providing services to taxonomists for standard genome sequencing and annotation.</title>
        <authorList>
            <consortium name="The Broad Institute Genomics Platform"/>
            <consortium name="The Broad Institute Genome Sequencing Center for Infectious Disease"/>
            <person name="Wu L."/>
            <person name="Ma J."/>
        </authorList>
    </citation>
    <scope>NUCLEOTIDE SEQUENCE [LARGE SCALE GENOMIC DNA]</scope>
    <source>
        <strain evidence="6">CGMCC 4.7246</strain>
    </source>
</reference>
<dbReference type="InterPro" id="IPR018060">
    <property type="entry name" value="HTH_AraC"/>
</dbReference>
<dbReference type="InterPro" id="IPR029039">
    <property type="entry name" value="Flavoprotein-like_sf"/>
</dbReference>
<evidence type="ECO:0000256" key="1">
    <source>
        <dbReference type="ARBA" id="ARBA00023015"/>
    </source>
</evidence>
<dbReference type="SUPFAM" id="SSF52218">
    <property type="entry name" value="Flavoproteins"/>
    <property type="match status" value="1"/>
</dbReference>
<dbReference type="PRINTS" id="PR00032">
    <property type="entry name" value="HTHARAC"/>
</dbReference>
<dbReference type="RefSeq" id="WP_380635768.1">
    <property type="nucleotide sequence ID" value="NZ_JBHSQO010000010.1"/>
</dbReference>
<dbReference type="Gene3D" id="3.40.50.360">
    <property type="match status" value="1"/>
</dbReference>
<dbReference type="InterPro" id="IPR020449">
    <property type="entry name" value="Tscrpt_reg_AraC-type_HTH"/>
</dbReference>
<evidence type="ECO:0000256" key="3">
    <source>
        <dbReference type="ARBA" id="ARBA00023163"/>
    </source>
</evidence>
<dbReference type="Gene3D" id="1.10.10.60">
    <property type="entry name" value="Homeodomain-like"/>
    <property type="match status" value="2"/>
</dbReference>
<dbReference type="SMART" id="SM00342">
    <property type="entry name" value="HTH_ARAC"/>
    <property type="match status" value="1"/>
</dbReference>
<sequence length="274" mass="30175">MTTLRHIQVLIISDVDDPVTDRVHRALTASGGAVVRWNAAVDSTKQLRVAARQADSLVLLTSVRHNSFSGALKVALDALEVADVRAKPVGLVSTGNPYGTRALDHLRVVMGALETVMIPQQVDGDLDLQIAPFVEALTWFAARSRPVPAQREATHDEAPDLSPSVSRAVAFLCANFSDNNLSLDLVARSVHLSRFHFSRTFRKETGRRFIDYLTALRMSEARSLLAATDLPVSEVCRRVGYHESSHFQRTFRNSFGMSPSEYRTRGRAGVVRPG</sequence>
<keyword evidence="3" id="KW-0804">Transcription</keyword>
<dbReference type="SUPFAM" id="SSF46689">
    <property type="entry name" value="Homeodomain-like"/>
    <property type="match status" value="2"/>
</dbReference>
<keyword evidence="6" id="KW-1185">Reference proteome</keyword>
<evidence type="ECO:0000313" key="6">
    <source>
        <dbReference type="Proteomes" id="UP001596220"/>
    </source>
</evidence>